<dbReference type="SUPFAM" id="SSF51905">
    <property type="entry name" value="FAD/NAD(P)-binding domain"/>
    <property type="match status" value="1"/>
</dbReference>
<dbReference type="AlphaFoldDB" id="A0A7Y3YTE5"/>
<dbReference type="GO" id="GO:0016491">
    <property type="term" value="F:oxidoreductase activity"/>
    <property type="evidence" value="ECO:0007669"/>
    <property type="project" value="TreeGrafter"/>
</dbReference>
<dbReference type="Pfam" id="PF13450">
    <property type="entry name" value="NAD_binding_8"/>
    <property type="match status" value="1"/>
</dbReference>
<comment type="caution">
    <text evidence="1">The sequence shown here is derived from an EMBL/GenBank/DDBJ whole genome shotgun (WGS) entry which is preliminary data.</text>
</comment>
<dbReference type="InterPro" id="IPR050464">
    <property type="entry name" value="Zeta_carotene_desat/Oxidored"/>
</dbReference>
<dbReference type="Gene3D" id="1.10.405.20">
    <property type="match status" value="1"/>
</dbReference>
<dbReference type="Proteomes" id="UP000525336">
    <property type="component" value="Unassembled WGS sequence"/>
</dbReference>
<dbReference type="PANTHER" id="PTHR42923:SF46">
    <property type="entry name" value="AMINE OXIDASE"/>
    <property type="match status" value="1"/>
</dbReference>
<evidence type="ECO:0000313" key="1">
    <source>
        <dbReference type="EMBL" id="NOH36374.1"/>
    </source>
</evidence>
<accession>A0A7Y3YTE5</accession>
<dbReference type="PANTHER" id="PTHR42923">
    <property type="entry name" value="PROTOPORPHYRINOGEN OXIDASE"/>
    <property type="match status" value="1"/>
</dbReference>
<proteinExistence type="predicted"/>
<sequence length="520" mass="58230">MTYDVIKETGVIACDNATPLRSKVAIFGAGISGLAMAHNCVKHGFDVAIYDKELFTGGKCIGTVDESGAVHELTHRQFFAKNHNLINFLKEIPSGSGSCLDSLYPQELVQFSWAQSNKTMQFQRGYFTRLEKLWDDAKSAYSMIYAQVSLTDTLWFKQQLQKPYTTEALLGVSVSDFFSYDSRPRLAAFLRPVLLGWIGATDNTPALAVLDLLNNKVGELHGLAPEAYSLGMREPISDALISPLTHYLQKQGVQFHLGHKVKSLYPNKDRTRIDGVLLQGERSVQADFYVLALPAHVTQSLLSEVRSALSYEFVLSHGFQFYFSRRPDALKGRTVGLVLDSPWGLSYHVTTRSHSKGETTCLSVTATALDKARGLLYQKPMLSCTEEQVRDELLYQVLGRVDLLEHPAYQGFRVGLGAKMVTPEELKTLYADHFYGDAVINERGQARHWVLQHALTQPTSQNTQTTTVQNFSNIFLSGEYLSDPRQTWRVPVTLERCIETANLCMMDLAERAACYKEQNA</sequence>
<dbReference type="InterPro" id="IPR036188">
    <property type="entry name" value="FAD/NAD-bd_sf"/>
</dbReference>
<dbReference type="EMBL" id="VTXW01000048">
    <property type="protein sequence ID" value="NOH36374.1"/>
    <property type="molecule type" value="Genomic_DNA"/>
</dbReference>
<organism evidence="1 2">
    <name type="scientific">Vibrio chagasii</name>
    <dbReference type="NCBI Taxonomy" id="170679"/>
    <lineage>
        <taxon>Bacteria</taxon>
        <taxon>Pseudomonadati</taxon>
        <taxon>Pseudomonadota</taxon>
        <taxon>Gammaproteobacteria</taxon>
        <taxon>Vibrionales</taxon>
        <taxon>Vibrionaceae</taxon>
        <taxon>Vibrio</taxon>
    </lineage>
</organism>
<dbReference type="RefSeq" id="WP_171369506.1">
    <property type="nucleotide sequence ID" value="NZ_VTXW01000048.1"/>
</dbReference>
<name>A0A7Y3YTE5_9VIBR</name>
<gene>
    <name evidence="1" type="ORF">F0245_24055</name>
</gene>
<evidence type="ECO:0000313" key="2">
    <source>
        <dbReference type="Proteomes" id="UP000525336"/>
    </source>
</evidence>
<dbReference type="Gene3D" id="3.50.50.60">
    <property type="entry name" value="FAD/NAD(P)-binding domain"/>
    <property type="match status" value="1"/>
</dbReference>
<protein>
    <submittedName>
        <fullName evidence="1">NAD(P)-binding protein</fullName>
    </submittedName>
</protein>
<reference evidence="1 2" key="1">
    <citation type="submission" date="2019-09" db="EMBL/GenBank/DDBJ databases">
        <title>Draft genome sequencing and comparative genomics of hatchery-associated Vibrios.</title>
        <authorList>
            <person name="Kehlet-Delgado H."/>
            <person name="Mueller R.S."/>
        </authorList>
    </citation>
    <scope>NUCLEOTIDE SEQUENCE [LARGE SCALE GENOMIC DNA]</scope>
    <source>
        <strain evidence="1 2">00-90-10</strain>
    </source>
</reference>